<sequence>MKAIIITISLVVILIGGTVILARILPKTQPTAAERNNVTMVDGKQIITITARGGYSPRGTVAKANTPTIIKIVTKGTFDCSSALVIPSIGYQTNLPISGETLVEVYPQPAGTVLQGLCAMGMYNFVIQFN</sequence>
<accession>A0A1F4PPQ9</accession>
<dbReference type="EMBL" id="METE01000002">
    <property type="protein sequence ID" value="OGB85605.1"/>
    <property type="molecule type" value="Genomic_DNA"/>
</dbReference>
<dbReference type="Gene3D" id="2.60.40.420">
    <property type="entry name" value="Cupredoxins - blue copper proteins"/>
    <property type="match status" value="1"/>
</dbReference>
<evidence type="ECO:0000313" key="1">
    <source>
        <dbReference type="EMBL" id="OGB85605.1"/>
    </source>
</evidence>
<evidence type="ECO:0000313" key="2">
    <source>
        <dbReference type="Proteomes" id="UP000179010"/>
    </source>
</evidence>
<dbReference type="STRING" id="1798539.A2994_01125"/>
<comment type="caution">
    <text evidence="1">The sequence shown here is derived from an EMBL/GenBank/DDBJ whole genome shotgun (WGS) entry which is preliminary data.</text>
</comment>
<name>A0A1F4PPQ9_UNCK3</name>
<proteinExistence type="predicted"/>
<organism evidence="1 2">
    <name type="scientific">candidate division Kazan bacterium RIFCSPLOWO2_01_FULL_48_13</name>
    <dbReference type="NCBI Taxonomy" id="1798539"/>
    <lineage>
        <taxon>Bacteria</taxon>
        <taxon>Bacteria division Kazan-3B-28</taxon>
    </lineage>
</organism>
<dbReference type="InterPro" id="IPR008972">
    <property type="entry name" value="Cupredoxin"/>
</dbReference>
<dbReference type="Proteomes" id="UP000179010">
    <property type="component" value="Unassembled WGS sequence"/>
</dbReference>
<protein>
    <recommendedName>
        <fullName evidence="3">EfeO-type cupredoxin-like domain-containing protein</fullName>
    </recommendedName>
</protein>
<gene>
    <name evidence="1" type="ORF">A2994_01125</name>
</gene>
<reference evidence="1 2" key="1">
    <citation type="journal article" date="2016" name="Nat. Commun.">
        <title>Thousands of microbial genomes shed light on interconnected biogeochemical processes in an aquifer system.</title>
        <authorList>
            <person name="Anantharaman K."/>
            <person name="Brown C.T."/>
            <person name="Hug L.A."/>
            <person name="Sharon I."/>
            <person name="Castelle C.J."/>
            <person name="Probst A.J."/>
            <person name="Thomas B.C."/>
            <person name="Singh A."/>
            <person name="Wilkins M.J."/>
            <person name="Karaoz U."/>
            <person name="Brodie E.L."/>
            <person name="Williams K.H."/>
            <person name="Hubbard S.S."/>
            <person name="Banfield J.F."/>
        </authorList>
    </citation>
    <scope>NUCLEOTIDE SEQUENCE [LARGE SCALE GENOMIC DNA]</scope>
</reference>
<evidence type="ECO:0008006" key="3">
    <source>
        <dbReference type="Google" id="ProtNLM"/>
    </source>
</evidence>
<dbReference type="AlphaFoldDB" id="A0A1F4PPQ9"/>